<keyword evidence="3" id="KW-1185">Reference proteome</keyword>
<protein>
    <submittedName>
        <fullName evidence="2">Uncharacterized protein</fullName>
    </submittedName>
</protein>
<comment type="caution">
    <text evidence="2">The sequence shown here is derived from an EMBL/GenBank/DDBJ whole genome shotgun (WGS) entry which is preliminary data.</text>
</comment>
<dbReference type="Proteomes" id="UP000266673">
    <property type="component" value="Unassembled WGS sequence"/>
</dbReference>
<dbReference type="EMBL" id="QKWP01001546">
    <property type="protein sequence ID" value="RIB08145.1"/>
    <property type="molecule type" value="Genomic_DNA"/>
</dbReference>
<proteinExistence type="predicted"/>
<gene>
    <name evidence="2" type="ORF">C2G38_2045403</name>
</gene>
<evidence type="ECO:0000313" key="2">
    <source>
        <dbReference type="EMBL" id="RIB08145.1"/>
    </source>
</evidence>
<accession>A0A397UCT7</accession>
<dbReference type="OrthoDB" id="2439548at2759"/>
<sequence length="329" mass="38531">MPHRKMGFRKLQRANPEYLIENLASIERVAELIYDRKDSLKRKRVEKNVTEKNISSESEESDEEGKKDTVKKQSEIVVKRAKKDETCNVGFCGDETKEHICKFKRELGVQTETTMFGPHLENDRVYYFDTIWQRLFYQRLFQTNTEPFNNLELHDITIHLKLTTYHATTRCNTHNLPTKQDNTVITTLLSPMTLHFHIVEICDLKLAKKENPQIDDLLVDNDLKGIQFKDSVKSRLNETLVIDCSDCQFTYDKVVMCIDLKKLCVCVSSKEEGKLRTFDKANYTLVIIVDYMDWMDQFKRKASKDDDAEIRQLGMNFNSEKGTSVFLHF</sequence>
<dbReference type="AlphaFoldDB" id="A0A397UCT7"/>
<evidence type="ECO:0000256" key="1">
    <source>
        <dbReference type="SAM" id="MobiDB-lite"/>
    </source>
</evidence>
<organism evidence="2 3">
    <name type="scientific">Gigaspora rosea</name>
    <dbReference type="NCBI Taxonomy" id="44941"/>
    <lineage>
        <taxon>Eukaryota</taxon>
        <taxon>Fungi</taxon>
        <taxon>Fungi incertae sedis</taxon>
        <taxon>Mucoromycota</taxon>
        <taxon>Glomeromycotina</taxon>
        <taxon>Glomeromycetes</taxon>
        <taxon>Diversisporales</taxon>
        <taxon>Gigasporaceae</taxon>
        <taxon>Gigaspora</taxon>
    </lineage>
</organism>
<reference evidence="2" key="1">
    <citation type="submission" date="2018-06" db="EMBL/GenBank/DDBJ databases">
        <title>Comparative genomics reveals the genomic features of Rhizophagus irregularis, R. cerebriforme, R. diaphanum and Gigaspora rosea, and their symbiotic lifestyle signature.</title>
        <authorList>
            <person name="Morin E."/>
            <person name="San Clemente H."/>
            <person name="Chen E.C.H."/>
            <person name="De La Providencia I."/>
            <person name="Hainaut M."/>
            <person name="Kuo A."/>
            <person name="Kohler A."/>
            <person name="Murat C."/>
            <person name="Tang N."/>
            <person name="Roy S."/>
            <person name="Loubradou J."/>
            <person name="Henrissat B."/>
            <person name="Grigoriev I.V."/>
            <person name="Corradi N."/>
            <person name="Roux C."/>
            <person name="Martin F.M."/>
        </authorList>
    </citation>
    <scope>NUCLEOTIDE SEQUENCE [LARGE SCALE GENOMIC DNA]</scope>
    <source>
        <strain evidence="2">DAOM 194757</strain>
    </source>
</reference>
<evidence type="ECO:0000313" key="3">
    <source>
        <dbReference type="Proteomes" id="UP000266673"/>
    </source>
</evidence>
<feature type="region of interest" description="Disordered" evidence="1">
    <location>
        <begin position="49"/>
        <end position="71"/>
    </location>
</feature>
<name>A0A397UCT7_9GLOM</name>